<dbReference type="EMBL" id="CP040089">
    <property type="protein sequence ID" value="QGA80923.1"/>
    <property type="molecule type" value="Genomic_DNA"/>
</dbReference>
<keyword evidence="2" id="KW-0808">Transferase</keyword>
<evidence type="ECO:0000259" key="1">
    <source>
        <dbReference type="Pfam" id="PF01909"/>
    </source>
</evidence>
<dbReference type="GeneID" id="42365446"/>
<dbReference type="InterPro" id="IPR002934">
    <property type="entry name" value="Polymerase_NTP_transf_dom"/>
</dbReference>
<dbReference type="Gene3D" id="3.30.460.10">
    <property type="entry name" value="Beta Polymerase, domain 2"/>
    <property type="match status" value="1"/>
</dbReference>
<proteinExistence type="predicted"/>
<dbReference type="CDD" id="cd05403">
    <property type="entry name" value="NT_KNTase_like"/>
    <property type="match status" value="1"/>
</dbReference>
<dbReference type="Pfam" id="PF01909">
    <property type="entry name" value="NTP_transf_2"/>
    <property type="match status" value="1"/>
</dbReference>
<dbReference type="AlphaFoldDB" id="A0A5Q0UGY7"/>
<dbReference type="PANTHER" id="PTHR33933:SF1">
    <property type="entry name" value="PROTEIN ADENYLYLTRANSFERASE MNTA-RELATED"/>
    <property type="match status" value="1"/>
</dbReference>
<dbReference type="Proteomes" id="UP000377803">
    <property type="component" value="Chromosome"/>
</dbReference>
<keyword evidence="3" id="KW-1185">Reference proteome</keyword>
<gene>
    <name evidence="2" type="ORF">LC1Nh_1051</name>
</gene>
<dbReference type="PANTHER" id="PTHR33933">
    <property type="entry name" value="NUCLEOTIDYLTRANSFERASE"/>
    <property type="match status" value="1"/>
</dbReference>
<feature type="domain" description="Polymerase nucleotidyl transferase" evidence="1">
    <location>
        <begin position="20"/>
        <end position="100"/>
    </location>
</feature>
<dbReference type="OrthoDB" id="77708at2157"/>
<dbReference type="InterPro" id="IPR043519">
    <property type="entry name" value="NT_sf"/>
</dbReference>
<protein>
    <submittedName>
        <fullName evidence="2">Nucleotidyltransferase domain-containing protein</fullName>
    </submittedName>
</protein>
<dbReference type="KEGG" id="ncon:LC1Nh_1051"/>
<name>A0A5Q0UGY7_9ARCH</name>
<sequence length="105" mass="11981">MSSHSKAFNKFFNDLDESIGSELQKVLLFGSVARGEETKDSDVDVLVVLEDKDLKEKVFEISYDIMLEKDVYISPKVVSTEEFEEMKNSSFMKEITEHGQEYGTA</sequence>
<dbReference type="SUPFAM" id="SSF81301">
    <property type="entry name" value="Nucleotidyltransferase"/>
    <property type="match status" value="1"/>
</dbReference>
<reference evidence="3" key="1">
    <citation type="submission" date="2019-05" db="EMBL/GenBank/DDBJ databases">
        <title>Candidatus Nanohalobium constans, a novel model system to study the DPANN nano-sized archaea: genomic and physiological characterization of a nanoarchaeon co-cultured with its chitinotrophic host.</title>
        <authorList>
            <person name="La Cono V."/>
            <person name="Arcadi E."/>
            <person name="Crisafi F."/>
            <person name="Denaro R."/>
            <person name="La Spada G."/>
            <person name="Messina E."/>
            <person name="Smedile F."/>
            <person name="Toshchakov S.V."/>
            <person name="Shevchenko M.A."/>
            <person name="Golyshin P.N."/>
            <person name="Golyshina O.V."/>
            <person name="Ferrer M."/>
            <person name="Rohde M."/>
            <person name="Mushegian A."/>
            <person name="Sorokin D.Y."/>
            <person name="Giuliano L."/>
            <person name="Yakimov M.M."/>
        </authorList>
    </citation>
    <scope>NUCLEOTIDE SEQUENCE [LARGE SCALE GENOMIC DNA]</scope>
    <source>
        <strain evidence="3">LC1Nh</strain>
    </source>
</reference>
<evidence type="ECO:0000313" key="3">
    <source>
        <dbReference type="Proteomes" id="UP000377803"/>
    </source>
</evidence>
<dbReference type="RefSeq" id="WP_153550668.1">
    <property type="nucleotide sequence ID" value="NZ_CP040089.1"/>
</dbReference>
<evidence type="ECO:0000313" key="2">
    <source>
        <dbReference type="EMBL" id="QGA80923.1"/>
    </source>
</evidence>
<dbReference type="InterPro" id="IPR052548">
    <property type="entry name" value="Type_VII_TA_antitoxin"/>
</dbReference>
<organism evidence="2 3">
    <name type="scientific">Candidatus Nanohalobium constans</name>
    <dbReference type="NCBI Taxonomy" id="2565781"/>
    <lineage>
        <taxon>Archaea</taxon>
        <taxon>Candidatus Nanohalarchaeota</taxon>
        <taxon>Candidatus Nanohalobia</taxon>
        <taxon>Candidatus Nanohalobiales</taxon>
        <taxon>Candidatus Nanohalobiaceae</taxon>
        <taxon>Candidatus Nanohalobium</taxon>
    </lineage>
</organism>
<accession>A0A5Q0UGY7</accession>
<dbReference type="GO" id="GO:0016779">
    <property type="term" value="F:nucleotidyltransferase activity"/>
    <property type="evidence" value="ECO:0007669"/>
    <property type="project" value="InterPro"/>
</dbReference>